<keyword evidence="1" id="KW-0812">Transmembrane</keyword>
<sequence length="135" mass="15605">MEKEELKFIISRLRKDNTEEDSFFGVLQYGGGPDESMIKANRKGLRLYAAELLEASITDSENNTIPFNSDWTYDNADFFFDYIEISEKVENKEEQESRKNNKWLNTLFTVGCISVILALIIFIIVGGYTVLNWLL</sequence>
<evidence type="ECO:0000313" key="3">
    <source>
        <dbReference type="Proteomes" id="UP000028980"/>
    </source>
</evidence>
<gene>
    <name evidence="2" type="ORF">JCM19296_127</name>
</gene>
<name>A0A081D6K3_NONUL</name>
<keyword evidence="1" id="KW-1133">Transmembrane helix</keyword>
<dbReference type="Proteomes" id="UP000028980">
    <property type="component" value="Unassembled WGS sequence"/>
</dbReference>
<accession>A0A081D6K3</accession>
<comment type="caution">
    <text evidence="2">The sequence shown here is derived from an EMBL/GenBank/DDBJ whole genome shotgun (WGS) entry which is preliminary data.</text>
</comment>
<evidence type="ECO:0000256" key="1">
    <source>
        <dbReference type="SAM" id="Phobius"/>
    </source>
</evidence>
<proteinExistence type="predicted"/>
<dbReference type="AlphaFoldDB" id="A0A081D6K3"/>
<dbReference type="EMBL" id="BBLG01000001">
    <property type="protein sequence ID" value="GAK74549.1"/>
    <property type="molecule type" value="Genomic_DNA"/>
</dbReference>
<organism evidence="2 3">
    <name type="scientific">Nonlabens ulvanivorans</name>
    <name type="common">Persicivirga ulvanivorans</name>
    <dbReference type="NCBI Taxonomy" id="906888"/>
    <lineage>
        <taxon>Bacteria</taxon>
        <taxon>Pseudomonadati</taxon>
        <taxon>Bacteroidota</taxon>
        <taxon>Flavobacteriia</taxon>
        <taxon>Flavobacteriales</taxon>
        <taxon>Flavobacteriaceae</taxon>
        <taxon>Nonlabens</taxon>
    </lineage>
</organism>
<evidence type="ECO:0000313" key="2">
    <source>
        <dbReference type="EMBL" id="GAK74549.1"/>
    </source>
</evidence>
<reference evidence="2 3" key="1">
    <citation type="journal article" date="2014" name="Genome Announc.">
        <title>Draft Genome Sequences of Marine Flavobacterium Nonlabens Strains NR17, NR24, NR27, NR32, NR33, and Ara13.</title>
        <authorList>
            <person name="Nakanishi M."/>
            <person name="Meirelles P."/>
            <person name="Suzuki R."/>
            <person name="Takatani N."/>
            <person name="Mino S."/>
            <person name="Suda W."/>
            <person name="Oshima K."/>
            <person name="Hattori M."/>
            <person name="Ohkuma M."/>
            <person name="Hosokawa M."/>
            <person name="Miyashita K."/>
            <person name="Thompson F.L."/>
            <person name="Niwa A."/>
            <person name="Sawabe T."/>
            <person name="Sawabe T."/>
        </authorList>
    </citation>
    <scope>NUCLEOTIDE SEQUENCE [LARGE SCALE GENOMIC DNA]</scope>
    <source>
        <strain evidence="3">JCM19296</strain>
    </source>
</reference>
<keyword evidence="1" id="KW-0472">Membrane</keyword>
<feature type="transmembrane region" description="Helical" evidence="1">
    <location>
        <begin position="107"/>
        <end position="131"/>
    </location>
</feature>
<protein>
    <submittedName>
        <fullName evidence="2">Uncharacterized protein</fullName>
    </submittedName>
</protein>